<dbReference type="EC" id="2.7.1.12" evidence="3 10"/>
<evidence type="ECO:0000313" key="11">
    <source>
        <dbReference type="EMBL" id="RBP46353.1"/>
    </source>
</evidence>
<evidence type="ECO:0000256" key="5">
    <source>
        <dbReference type="ARBA" id="ARBA00022741"/>
    </source>
</evidence>
<dbReference type="GO" id="GO:0005524">
    <property type="term" value="F:ATP binding"/>
    <property type="evidence" value="ECO:0007669"/>
    <property type="project" value="UniProtKB-KW"/>
</dbReference>
<keyword evidence="5 10" id="KW-0547">Nucleotide-binding</keyword>
<dbReference type="NCBIfam" id="TIGR01313">
    <property type="entry name" value="therm_gnt_kin"/>
    <property type="match status" value="1"/>
</dbReference>
<dbReference type="InterPro" id="IPR006001">
    <property type="entry name" value="Therm_gnt_kin"/>
</dbReference>
<dbReference type="InterPro" id="IPR031322">
    <property type="entry name" value="Shikimate/glucono_kinase"/>
</dbReference>
<evidence type="ECO:0000313" key="12">
    <source>
        <dbReference type="Proteomes" id="UP000253426"/>
    </source>
</evidence>
<dbReference type="GO" id="GO:0005737">
    <property type="term" value="C:cytoplasm"/>
    <property type="evidence" value="ECO:0007669"/>
    <property type="project" value="TreeGrafter"/>
</dbReference>
<comment type="caution">
    <text evidence="11">The sequence shown here is derived from an EMBL/GenBank/DDBJ whole genome shotgun (WGS) entry which is preliminary data.</text>
</comment>
<dbReference type="RefSeq" id="WP_211325486.1">
    <property type="nucleotide sequence ID" value="NZ_QNRR01000002.1"/>
</dbReference>
<evidence type="ECO:0000256" key="1">
    <source>
        <dbReference type="ARBA" id="ARBA00004761"/>
    </source>
</evidence>
<dbReference type="Proteomes" id="UP000253426">
    <property type="component" value="Unassembled WGS sequence"/>
</dbReference>
<dbReference type="GO" id="GO:0019521">
    <property type="term" value="P:D-gluconate metabolic process"/>
    <property type="evidence" value="ECO:0007669"/>
    <property type="project" value="UniProtKB-KW"/>
</dbReference>
<dbReference type="GO" id="GO:0046316">
    <property type="term" value="F:gluconokinase activity"/>
    <property type="evidence" value="ECO:0007669"/>
    <property type="project" value="UniProtKB-EC"/>
</dbReference>
<comment type="catalytic activity">
    <reaction evidence="9 10">
        <text>D-gluconate + ATP = 6-phospho-D-gluconate + ADP + H(+)</text>
        <dbReference type="Rhea" id="RHEA:19433"/>
        <dbReference type="ChEBI" id="CHEBI:15378"/>
        <dbReference type="ChEBI" id="CHEBI:18391"/>
        <dbReference type="ChEBI" id="CHEBI:30616"/>
        <dbReference type="ChEBI" id="CHEBI:58759"/>
        <dbReference type="ChEBI" id="CHEBI:456216"/>
        <dbReference type="EC" id="2.7.1.12"/>
    </reaction>
</comment>
<dbReference type="AlphaFoldDB" id="A0A366HTU6"/>
<accession>A0A366HTU6</accession>
<dbReference type="EMBL" id="QNRR01000002">
    <property type="protein sequence ID" value="RBP46353.1"/>
    <property type="molecule type" value="Genomic_DNA"/>
</dbReference>
<keyword evidence="12" id="KW-1185">Reference proteome</keyword>
<dbReference type="Pfam" id="PF01202">
    <property type="entry name" value="SKI"/>
    <property type="match status" value="1"/>
</dbReference>
<keyword evidence="6 10" id="KW-0418">Kinase</keyword>
<reference evidence="11 12" key="1">
    <citation type="submission" date="2018-06" db="EMBL/GenBank/DDBJ databases">
        <title>Genomic Encyclopedia of Type Strains, Phase IV (KMG-IV): sequencing the most valuable type-strain genomes for metagenomic binning, comparative biology and taxonomic classification.</title>
        <authorList>
            <person name="Goeker M."/>
        </authorList>
    </citation>
    <scope>NUCLEOTIDE SEQUENCE [LARGE SCALE GENOMIC DNA]</scope>
    <source>
        <strain evidence="11 12">DSM 25532</strain>
    </source>
</reference>
<evidence type="ECO:0000256" key="7">
    <source>
        <dbReference type="ARBA" id="ARBA00022840"/>
    </source>
</evidence>
<keyword evidence="7 10" id="KW-0067">ATP-binding</keyword>
<evidence type="ECO:0000256" key="9">
    <source>
        <dbReference type="ARBA" id="ARBA00048090"/>
    </source>
</evidence>
<dbReference type="PANTHER" id="PTHR43442:SF3">
    <property type="entry name" value="GLUCONOKINASE-RELATED"/>
    <property type="match status" value="1"/>
</dbReference>
<comment type="pathway">
    <text evidence="1">Carbohydrate acid metabolism.</text>
</comment>
<proteinExistence type="inferred from homology"/>
<evidence type="ECO:0000256" key="6">
    <source>
        <dbReference type="ARBA" id="ARBA00022777"/>
    </source>
</evidence>
<keyword evidence="4 10" id="KW-0808">Transferase</keyword>
<dbReference type="Gene3D" id="3.40.50.300">
    <property type="entry name" value="P-loop containing nucleotide triphosphate hydrolases"/>
    <property type="match status" value="1"/>
</dbReference>
<dbReference type="CDD" id="cd02021">
    <property type="entry name" value="GntK"/>
    <property type="match status" value="1"/>
</dbReference>
<keyword evidence="8" id="KW-0311">Gluconate utilization</keyword>
<evidence type="ECO:0000256" key="3">
    <source>
        <dbReference type="ARBA" id="ARBA00012054"/>
    </source>
</evidence>
<evidence type="ECO:0000256" key="10">
    <source>
        <dbReference type="RuleBase" id="RU363066"/>
    </source>
</evidence>
<organism evidence="11 12">
    <name type="scientific">Roseimicrobium gellanilyticum</name>
    <dbReference type="NCBI Taxonomy" id="748857"/>
    <lineage>
        <taxon>Bacteria</taxon>
        <taxon>Pseudomonadati</taxon>
        <taxon>Verrucomicrobiota</taxon>
        <taxon>Verrucomicrobiia</taxon>
        <taxon>Verrucomicrobiales</taxon>
        <taxon>Verrucomicrobiaceae</taxon>
        <taxon>Roseimicrobium</taxon>
    </lineage>
</organism>
<evidence type="ECO:0000256" key="2">
    <source>
        <dbReference type="ARBA" id="ARBA00008420"/>
    </source>
</evidence>
<dbReference type="PANTHER" id="PTHR43442">
    <property type="entry name" value="GLUCONOKINASE-RELATED"/>
    <property type="match status" value="1"/>
</dbReference>
<gene>
    <name evidence="11" type="ORF">DES53_102744</name>
</gene>
<dbReference type="FunFam" id="3.40.50.300:FF:000522">
    <property type="entry name" value="Gluconokinase"/>
    <property type="match status" value="1"/>
</dbReference>
<evidence type="ECO:0000256" key="8">
    <source>
        <dbReference type="ARBA" id="ARBA00023064"/>
    </source>
</evidence>
<evidence type="ECO:0000256" key="4">
    <source>
        <dbReference type="ARBA" id="ARBA00022679"/>
    </source>
</evidence>
<sequence>MSDSVKPPSRTLIVMGVSGCGKSLIGAMLAKALGGVFDDGDDFHPPANKAKMSQKIPLTDEDRWPWLANLRERILEMRPKIAWHVVACSALKRKYRDLLRGDDTTEQLQFVYMRGSKELIASRLNARKGHFFKPELLDSQFAALEEPEAGEAIVVDISGTPEEIVQEVLRVLGQEQAAASN</sequence>
<name>A0A366HTU6_9BACT</name>
<comment type="similarity">
    <text evidence="2 10">Belongs to the gluconokinase GntK/GntV family.</text>
</comment>
<dbReference type="SUPFAM" id="SSF52540">
    <property type="entry name" value="P-loop containing nucleoside triphosphate hydrolases"/>
    <property type="match status" value="1"/>
</dbReference>
<dbReference type="InterPro" id="IPR027417">
    <property type="entry name" value="P-loop_NTPase"/>
</dbReference>
<protein>
    <recommendedName>
        <fullName evidence="3 10">Gluconokinase</fullName>
        <ecNumber evidence="3 10">2.7.1.12</ecNumber>
    </recommendedName>
</protein>